<name>U5N0Z5_CLOSA</name>
<dbReference type="RefSeq" id="WP_022750758.1">
    <property type="nucleotide sequence ID" value="NC_022571.1"/>
</dbReference>
<reference evidence="2 3" key="1">
    <citation type="journal article" date="2013" name="Genome Announc.">
        <title>Complete Genome Sequence of the Solvent Producer Clostridium saccharobutylicum NCP262 (DSM 13864).</title>
        <authorList>
            <person name="Poehlein A."/>
            <person name="Hartwich K."/>
            <person name="Krabben P."/>
            <person name="Ehrenreich A."/>
            <person name="Liebl W."/>
            <person name="Durre P."/>
            <person name="Gottschalk G."/>
            <person name="Daniel R."/>
        </authorList>
    </citation>
    <scope>NUCLEOTIDE SEQUENCE [LARGE SCALE GENOMIC DNA]</scope>
    <source>
        <strain evidence="2">DSM 13864</strain>
    </source>
</reference>
<dbReference type="OrthoDB" id="1936579at2"/>
<evidence type="ECO:0000256" key="1">
    <source>
        <dbReference type="SAM" id="MobiDB-lite"/>
    </source>
</evidence>
<evidence type="ECO:0000313" key="2">
    <source>
        <dbReference type="EMBL" id="AGX45422.1"/>
    </source>
</evidence>
<dbReference type="KEGG" id="csb:CLSA_c44950"/>
<gene>
    <name evidence="2" type="ORF">CLSA_c44950</name>
</gene>
<organism evidence="2 3">
    <name type="scientific">Clostridium saccharobutylicum DSM 13864</name>
    <dbReference type="NCBI Taxonomy" id="1345695"/>
    <lineage>
        <taxon>Bacteria</taxon>
        <taxon>Bacillati</taxon>
        <taxon>Bacillota</taxon>
        <taxon>Clostridia</taxon>
        <taxon>Eubacteriales</taxon>
        <taxon>Clostridiaceae</taxon>
        <taxon>Clostridium</taxon>
    </lineage>
</organism>
<feature type="region of interest" description="Disordered" evidence="1">
    <location>
        <begin position="45"/>
        <end position="65"/>
    </location>
</feature>
<keyword evidence="3" id="KW-1185">Reference proteome</keyword>
<sequence length="88" mass="10152">MAKEKIPKNPIPSDYIMERVNNSQHSSQPNFCLHDDKTYHANNVLKSKDNSTSHHKSIKGENTERIPTLAKYSDMNNTDDEFEYKGNI</sequence>
<accession>U5N0Z5</accession>
<evidence type="ECO:0000313" key="3">
    <source>
        <dbReference type="Proteomes" id="UP000017118"/>
    </source>
</evidence>
<dbReference type="HOGENOM" id="CLU_188236_0_0_9"/>
<dbReference type="PATRIC" id="fig|1345695.10.peg.4571"/>
<dbReference type="AlphaFoldDB" id="U5N0Z5"/>
<dbReference type="eggNOG" id="ENOG5030H9A">
    <property type="taxonomic scope" value="Bacteria"/>
</dbReference>
<dbReference type="EMBL" id="CP006721">
    <property type="protein sequence ID" value="AGX45422.1"/>
    <property type="molecule type" value="Genomic_DNA"/>
</dbReference>
<dbReference type="Proteomes" id="UP000017118">
    <property type="component" value="Chromosome"/>
</dbReference>
<proteinExistence type="predicted"/>
<protein>
    <submittedName>
        <fullName evidence="2">Uncharacterized protein</fullName>
    </submittedName>
</protein>
<dbReference type="GeneID" id="55476751"/>
<feature type="compositionally biased region" description="Basic and acidic residues" evidence="1">
    <location>
        <begin position="46"/>
        <end position="64"/>
    </location>
</feature>